<evidence type="ECO:0000313" key="2">
    <source>
        <dbReference type="EMBL" id="NAW33250.1"/>
    </source>
</evidence>
<gene>
    <name evidence="2" type="ORF">GRB96_02275</name>
</gene>
<dbReference type="InterPro" id="IPR018964">
    <property type="entry name" value="Phage_phiJL001_Gp84_C"/>
</dbReference>
<evidence type="ECO:0000313" key="3">
    <source>
        <dbReference type="Proteomes" id="UP000487929"/>
    </source>
</evidence>
<proteinExistence type="predicted"/>
<feature type="domain" description="Bacteriophage phiJL001 Gp84 C-terminal" evidence="1">
    <location>
        <begin position="192"/>
        <end position="264"/>
    </location>
</feature>
<organism evidence="2 3">
    <name type="scientific">Halomonas alimentaria</name>
    <dbReference type="NCBI Taxonomy" id="147248"/>
    <lineage>
        <taxon>Bacteria</taxon>
        <taxon>Pseudomonadati</taxon>
        <taxon>Pseudomonadota</taxon>
        <taxon>Gammaproteobacteria</taxon>
        <taxon>Oceanospirillales</taxon>
        <taxon>Halomonadaceae</taxon>
        <taxon>Halomonas</taxon>
    </lineage>
</organism>
<evidence type="ECO:0000259" key="1">
    <source>
        <dbReference type="Pfam" id="PF09356"/>
    </source>
</evidence>
<dbReference type="AlphaFoldDB" id="A0A7X4W2L1"/>
<accession>A0A7X4W2L1</accession>
<dbReference type="Proteomes" id="UP000487929">
    <property type="component" value="Unassembled WGS sequence"/>
</dbReference>
<dbReference type="OrthoDB" id="6872689at2"/>
<sequence>MFETFFTSRAGSRPIYLYDLTFGEGDAGKLRLTSAERPIYALGGRFDPAQIKHGEIESSGTLDNATLEVKTPRTNPLVEIFRVYPPERVVNLVIYRGELDDPDAEFKAVWSGRVLNFGLQGLEATFSCEPIATAIRRPGLRRTYQYGCPHALYGPQCRADKTAASSPGQVTSISGSVVTLASGWNAQHAAKYTNGMLEWAGEGGTTRRTILQVLAGDQLLLAGVIHDLAPGDAVTAVLGCNHQMSDCKDLHDNILNYGGQPWITKINPLGQRTVFY</sequence>
<reference evidence="2 3" key="1">
    <citation type="submission" date="2019-12" db="EMBL/GenBank/DDBJ databases">
        <title>Draft genome sequencing of Halomonas alimentaria DSM 15356.</title>
        <authorList>
            <person name="Pandiyan K."/>
            <person name="Kushwaha P."/>
            <person name="Gowdham M."/>
            <person name="Chakdar H."/>
            <person name="Singh A."/>
            <person name="Kumar M."/>
            <person name="Saxena A.K."/>
        </authorList>
    </citation>
    <scope>NUCLEOTIDE SEQUENCE [LARGE SCALE GENOMIC DNA]</scope>
    <source>
        <strain evidence="2 3">DSM 15356</strain>
    </source>
</reference>
<dbReference type="EMBL" id="WUTT01000001">
    <property type="protein sequence ID" value="NAW33250.1"/>
    <property type="molecule type" value="Genomic_DNA"/>
</dbReference>
<protein>
    <submittedName>
        <fullName evidence="2">DUF2163 domain-containing protein</fullName>
    </submittedName>
</protein>
<comment type="caution">
    <text evidence="2">The sequence shown here is derived from an EMBL/GenBank/DDBJ whole genome shotgun (WGS) entry which is preliminary data.</text>
</comment>
<keyword evidence="3" id="KW-1185">Reference proteome</keyword>
<dbReference type="Pfam" id="PF09356">
    <property type="entry name" value="Phage_BR0599"/>
    <property type="match status" value="1"/>
</dbReference>
<dbReference type="RefSeq" id="WP_161430259.1">
    <property type="nucleotide sequence ID" value="NZ_WUTT01000001.1"/>
</dbReference>
<name>A0A7X4W2L1_9GAMM</name>